<accession>A0A7X2INN6</accession>
<name>A0A7X2INN6_9BURK</name>
<feature type="compositionally biased region" description="Low complexity" evidence="1">
    <location>
        <begin position="90"/>
        <end position="100"/>
    </location>
</feature>
<comment type="caution">
    <text evidence="2">The sequence shown here is derived from an EMBL/GenBank/DDBJ whole genome shotgun (WGS) entry which is preliminary data.</text>
</comment>
<reference evidence="2 3" key="1">
    <citation type="submission" date="2019-11" db="EMBL/GenBank/DDBJ databases">
        <title>Novel species isolated from a subtropical stream in China.</title>
        <authorList>
            <person name="Lu H."/>
        </authorList>
    </citation>
    <scope>NUCLEOTIDE SEQUENCE [LARGE SCALE GENOMIC DNA]</scope>
    <source>
        <strain evidence="2 3">FT92W</strain>
    </source>
</reference>
<dbReference type="AlphaFoldDB" id="A0A7X2INN6"/>
<evidence type="ECO:0000313" key="3">
    <source>
        <dbReference type="Proteomes" id="UP000446768"/>
    </source>
</evidence>
<dbReference type="EMBL" id="WKJJ01000008">
    <property type="protein sequence ID" value="MRV72922.1"/>
    <property type="molecule type" value="Genomic_DNA"/>
</dbReference>
<feature type="region of interest" description="Disordered" evidence="1">
    <location>
        <begin position="54"/>
        <end position="100"/>
    </location>
</feature>
<gene>
    <name evidence="2" type="ORF">GJ700_14530</name>
</gene>
<dbReference type="Proteomes" id="UP000446768">
    <property type="component" value="Unassembled WGS sequence"/>
</dbReference>
<organism evidence="2 3">
    <name type="scientific">Pseudoduganella rivuli</name>
    <dbReference type="NCBI Taxonomy" id="2666085"/>
    <lineage>
        <taxon>Bacteria</taxon>
        <taxon>Pseudomonadati</taxon>
        <taxon>Pseudomonadota</taxon>
        <taxon>Betaproteobacteria</taxon>
        <taxon>Burkholderiales</taxon>
        <taxon>Oxalobacteraceae</taxon>
        <taxon>Telluria group</taxon>
        <taxon>Pseudoduganella</taxon>
    </lineage>
</organism>
<dbReference type="InterPro" id="IPR021457">
    <property type="entry name" value="DUF3108"/>
</dbReference>
<dbReference type="Pfam" id="PF11306">
    <property type="entry name" value="DUF3108"/>
    <property type="match status" value="1"/>
</dbReference>
<keyword evidence="3" id="KW-1185">Reference proteome</keyword>
<sequence length="373" mass="40037">MTLVASLSRRRRVFALCAATVALHFVTIDWLGSRLGAQPAISQKPSVATVRLPLPEKKGSNTPPPDIAPEAPAAVPPHPRKARPLPLPQPDAAAALPPASSAVADPLAGIEQAVAALPTPEIAPEPAPPVVQAEAGNKEQQGTSLEQASTRRYKVNIPPSAEFDLELTRTDAKGANWSASGKMVWQTDGSTYKVSVEAGLSMLVTRVNVLELNSEGEIDDAGIAPNKFTEKRRGRSLTATHFQRGEGRITFSASERSYPLLTGAQDRATIPFQLAAIGRANVNQFGGDIDILVGDNRDAAIYRFQLVGEEEIDTKMGRIVTWHLARPPKPGSYSARLDIWLAPSLQWFPVQIRNTEANGALTTQTVSKISMAK</sequence>
<evidence type="ECO:0000313" key="2">
    <source>
        <dbReference type="EMBL" id="MRV72922.1"/>
    </source>
</evidence>
<protein>
    <submittedName>
        <fullName evidence="2">DUF3108 domain-containing protein</fullName>
    </submittedName>
</protein>
<proteinExistence type="predicted"/>
<evidence type="ECO:0000256" key="1">
    <source>
        <dbReference type="SAM" id="MobiDB-lite"/>
    </source>
</evidence>